<dbReference type="OMA" id="FQATEHA"/>
<reference evidence="2 3" key="1">
    <citation type="journal article" date="2014" name="Nat. Genet.">
        <title>Genome sequence of the hot pepper provides insights into the evolution of pungency in Capsicum species.</title>
        <authorList>
            <person name="Kim S."/>
            <person name="Park M."/>
            <person name="Yeom S.I."/>
            <person name="Kim Y.M."/>
            <person name="Lee J.M."/>
            <person name="Lee H.A."/>
            <person name="Seo E."/>
            <person name="Choi J."/>
            <person name="Cheong K."/>
            <person name="Kim K.T."/>
            <person name="Jung K."/>
            <person name="Lee G.W."/>
            <person name="Oh S.K."/>
            <person name="Bae C."/>
            <person name="Kim S.B."/>
            <person name="Lee H.Y."/>
            <person name="Kim S.Y."/>
            <person name="Kim M.S."/>
            <person name="Kang B.C."/>
            <person name="Jo Y.D."/>
            <person name="Yang H.B."/>
            <person name="Jeong H.J."/>
            <person name="Kang W.H."/>
            <person name="Kwon J.K."/>
            <person name="Shin C."/>
            <person name="Lim J.Y."/>
            <person name="Park J.H."/>
            <person name="Huh J.H."/>
            <person name="Kim J.S."/>
            <person name="Kim B.D."/>
            <person name="Cohen O."/>
            <person name="Paran I."/>
            <person name="Suh M.C."/>
            <person name="Lee S.B."/>
            <person name="Kim Y.K."/>
            <person name="Shin Y."/>
            <person name="Noh S.J."/>
            <person name="Park J."/>
            <person name="Seo Y.S."/>
            <person name="Kwon S.Y."/>
            <person name="Kim H.A."/>
            <person name="Park J.M."/>
            <person name="Kim H.J."/>
            <person name="Choi S.B."/>
            <person name="Bosland P.W."/>
            <person name="Reeves G."/>
            <person name="Jo S.H."/>
            <person name="Lee B.W."/>
            <person name="Cho H.T."/>
            <person name="Choi H.S."/>
            <person name="Lee M.S."/>
            <person name="Yu Y."/>
            <person name="Do Choi Y."/>
            <person name="Park B.S."/>
            <person name="van Deynze A."/>
            <person name="Ashrafi H."/>
            <person name="Hill T."/>
            <person name="Kim W.T."/>
            <person name="Pai H.S."/>
            <person name="Ahn H.K."/>
            <person name="Yeam I."/>
            <person name="Giovannoni J.J."/>
            <person name="Rose J.K."/>
            <person name="Sorensen I."/>
            <person name="Lee S.J."/>
            <person name="Kim R.W."/>
            <person name="Choi I.Y."/>
            <person name="Choi B.S."/>
            <person name="Lim J.S."/>
            <person name="Lee Y.H."/>
            <person name="Choi D."/>
        </authorList>
    </citation>
    <scope>NUCLEOTIDE SEQUENCE [LARGE SCALE GENOMIC DNA]</scope>
    <source>
        <strain evidence="3">cv. CM334</strain>
    </source>
</reference>
<feature type="region of interest" description="Disordered" evidence="1">
    <location>
        <begin position="287"/>
        <end position="314"/>
    </location>
</feature>
<dbReference type="Proteomes" id="UP000222542">
    <property type="component" value="Unassembled WGS sequence"/>
</dbReference>
<evidence type="ECO:0000256" key="1">
    <source>
        <dbReference type="SAM" id="MobiDB-lite"/>
    </source>
</evidence>
<gene>
    <name evidence="2" type="ORF">T459_26558</name>
</gene>
<proteinExistence type="predicted"/>
<keyword evidence="3" id="KW-1185">Reference proteome</keyword>
<dbReference type="SMR" id="A0A1U8EBI7"/>
<dbReference type="STRING" id="4072.A0A1U8EBI7"/>
<dbReference type="EMBL" id="AYRZ02000010">
    <property type="protein sequence ID" value="PHT71454.1"/>
    <property type="molecule type" value="Genomic_DNA"/>
</dbReference>
<evidence type="ECO:0000313" key="3">
    <source>
        <dbReference type="Proteomes" id="UP000222542"/>
    </source>
</evidence>
<dbReference type="InterPro" id="IPR006476">
    <property type="entry name" value="CHP01589_pln"/>
</dbReference>
<comment type="caution">
    <text evidence="2">The sequence shown here is derived from an EMBL/GenBank/DDBJ whole genome shotgun (WGS) entry which is preliminary data.</text>
</comment>
<name>A0A1U8EBI7_CAPAN</name>
<dbReference type="Gramene" id="PHT71454">
    <property type="protein sequence ID" value="PHT71454"/>
    <property type="gene ID" value="T459_26558"/>
</dbReference>
<evidence type="ECO:0000313" key="2">
    <source>
        <dbReference type="EMBL" id="PHT71454.1"/>
    </source>
</evidence>
<dbReference type="NCBIfam" id="TIGR01589">
    <property type="entry name" value="A_thal_3526"/>
    <property type="match status" value="1"/>
</dbReference>
<dbReference type="PANTHER" id="PTHR31871">
    <property type="entry name" value="OS02G0137100 PROTEIN"/>
    <property type="match status" value="1"/>
</dbReference>
<dbReference type="KEGG" id="cann:107843886"/>
<sequence length="314" mass="34234">MTSGEVKKVSRQDIQLVQNLIERCLQLYMNQKEVVSTLLQQAKIEPDFTELVWQKLEEENPEFFRAYYVRLSVKDQIQKFNDLLDRQVKSMYVTGSIPVSNGSQIQPVPQSITCQATEHAAPNVKLDNMHQTINGNLPRAYTNGVSSVQSYAQAAIDVSAHARSIDVSQNMLLPRSANLGMMQGPNGGMIKPAGYSGKYGGEGILLQDRSGTGNPSISHFSSVVSSVQPLNENPLGADTSAFGFLGQIPRNFSLSDLTADFTDSSEILEGYSGSAFLPPDTNNFLNPQGRGEHQDVSGLDAASEGLSYDDFSSD</sequence>
<reference evidence="2 3" key="2">
    <citation type="journal article" date="2017" name="Genome Biol.">
        <title>New reference genome sequences of hot pepper reveal the massive evolution of plant disease-resistance genes by retroduplication.</title>
        <authorList>
            <person name="Kim S."/>
            <person name="Park J."/>
            <person name="Yeom S.I."/>
            <person name="Kim Y.M."/>
            <person name="Seo E."/>
            <person name="Kim K.T."/>
            <person name="Kim M.S."/>
            <person name="Lee J.M."/>
            <person name="Cheong K."/>
            <person name="Shin H.S."/>
            <person name="Kim S.B."/>
            <person name="Han K."/>
            <person name="Lee J."/>
            <person name="Park M."/>
            <person name="Lee H.A."/>
            <person name="Lee H.Y."/>
            <person name="Lee Y."/>
            <person name="Oh S."/>
            <person name="Lee J.H."/>
            <person name="Choi E."/>
            <person name="Choi E."/>
            <person name="Lee S.E."/>
            <person name="Jeon J."/>
            <person name="Kim H."/>
            <person name="Choi G."/>
            <person name="Song H."/>
            <person name="Lee J."/>
            <person name="Lee S.C."/>
            <person name="Kwon J.K."/>
            <person name="Lee H.Y."/>
            <person name="Koo N."/>
            <person name="Hong Y."/>
            <person name="Kim R.W."/>
            <person name="Kang W.H."/>
            <person name="Huh J.H."/>
            <person name="Kang B.C."/>
            <person name="Yang T.J."/>
            <person name="Lee Y.H."/>
            <person name="Bennetzen J.L."/>
            <person name="Choi D."/>
        </authorList>
    </citation>
    <scope>NUCLEOTIDE SEQUENCE [LARGE SCALE GENOMIC DNA]</scope>
    <source>
        <strain evidence="3">cv. CM334</strain>
    </source>
</reference>
<dbReference type="PANTHER" id="PTHR31871:SF46">
    <property type="entry name" value="ANGIOTENSIN-CONVERTING ENZYME 2"/>
    <property type="match status" value="1"/>
</dbReference>
<dbReference type="AlphaFoldDB" id="A0A1U8EBI7"/>
<dbReference type="Pfam" id="PF09713">
    <property type="entry name" value="A_thal_3526"/>
    <property type="match status" value="1"/>
</dbReference>
<dbReference type="OrthoDB" id="1620396at2759"/>
<accession>A0A1U8EBI7</accession>
<organism evidence="2 3">
    <name type="scientific">Capsicum annuum</name>
    <name type="common">Capsicum pepper</name>
    <dbReference type="NCBI Taxonomy" id="4072"/>
    <lineage>
        <taxon>Eukaryota</taxon>
        <taxon>Viridiplantae</taxon>
        <taxon>Streptophyta</taxon>
        <taxon>Embryophyta</taxon>
        <taxon>Tracheophyta</taxon>
        <taxon>Spermatophyta</taxon>
        <taxon>Magnoliopsida</taxon>
        <taxon>eudicotyledons</taxon>
        <taxon>Gunneridae</taxon>
        <taxon>Pentapetalae</taxon>
        <taxon>asterids</taxon>
        <taxon>lamiids</taxon>
        <taxon>Solanales</taxon>
        <taxon>Solanaceae</taxon>
        <taxon>Solanoideae</taxon>
        <taxon>Capsiceae</taxon>
        <taxon>Capsicum</taxon>
    </lineage>
</organism>
<protein>
    <submittedName>
        <fullName evidence="2">Uncharacterized protein</fullName>
    </submittedName>
</protein>